<dbReference type="AlphaFoldDB" id="A0A2H0YNC5"/>
<dbReference type="InterPro" id="IPR003115">
    <property type="entry name" value="ParB_N"/>
</dbReference>
<dbReference type="Pfam" id="PF02195">
    <property type="entry name" value="ParB_N"/>
    <property type="match status" value="1"/>
</dbReference>
<organism evidence="2 3">
    <name type="scientific">Candidatus Nealsonbacteria bacterium CG08_land_8_20_14_0_20_38_20</name>
    <dbReference type="NCBI Taxonomy" id="1974705"/>
    <lineage>
        <taxon>Bacteria</taxon>
        <taxon>Candidatus Nealsoniibacteriota</taxon>
    </lineage>
</organism>
<comment type="caution">
    <text evidence="2">The sequence shown here is derived from an EMBL/GenBank/DDBJ whole genome shotgun (WGS) entry which is preliminary data.</text>
</comment>
<dbReference type="InterPro" id="IPR036086">
    <property type="entry name" value="ParB/Sulfiredoxin_sf"/>
</dbReference>
<accession>A0A2H0YNC5</accession>
<feature type="domain" description="ParB-like N-terminal" evidence="1">
    <location>
        <begin position="4"/>
        <end position="89"/>
    </location>
</feature>
<evidence type="ECO:0000313" key="2">
    <source>
        <dbReference type="EMBL" id="PIS39749.1"/>
    </source>
</evidence>
<dbReference type="Proteomes" id="UP000230088">
    <property type="component" value="Unassembled WGS sequence"/>
</dbReference>
<gene>
    <name evidence="2" type="ORF">COT33_00330</name>
</gene>
<sequence>MIKHQLKVIKTALLRSHERTEPRRLKNLEKEIIRDTILKKPILVDEKTYLVIDGHHRLAVLSKLGIKKIPVILVNYFNPKIKVKSWDNRNGLNKNIIIKAGLAGKLLPPKTSKHMLLIAGKLIHVEILQKEVNAKLKELLKQ</sequence>
<evidence type="ECO:0000313" key="3">
    <source>
        <dbReference type="Proteomes" id="UP000230088"/>
    </source>
</evidence>
<dbReference type="CDD" id="cd16400">
    <property type="entry name" value="ParB_Srx_like_nuclease"/>
    <property type="match status" value="1"/>
</dbReference>
<dbReference type="EMBL" id="PEYD01000005">
    <property type="protein sequence ID" value="PIS39749.1"/>
    <property type="molecule type" value="Genomic_DNA"/>
</dbReference>
<reference evidence="3" key="1">
    <citation type="submission" date="2017-09" db="EMBL/GenBank/DDBJ databases">
        <title>Depth-based differentiation of microbial function through sediment-hosted aquifers and enrichment of novel symbionts in the deep terrestrial subsurface.</title>
        <authorList>
            <person name="Probst A.J."/>
            <person name="Ladd B."/>
            <person name="Jarett J.K."/>
            <person name="Geller-Mcgrath D.E."/>
            <person name="Sieber C.M.K."/>
            <person name="Emerson J.B."/>
            <person name="Anantharaman K."/>
            <person name="Thomas B.C."/>
            <person name="Malmstrom R."/>
            <person name="Stieglmeier M."/>
            <person name="Klingl A."/>
            <person name="Woyke T."/>
            <person name="Ryan C.M."/>
            <person name="Banfield J.F."/>
        </authorList>
    </citation>
    <scope>NUCLEOTIDE SEQUENCE [LARGE SCALE GENOMIC DNA]</scope>
</reference>
<dbReference type="Gene3D" id="3.90.1530.10">
    <property type="entry name" value="Conserved hypothetical protein from pyrococcus furiosus pfu- 392566-001, ParB domain"/>
    <property type="match status" value="1"/>
</dbReference>
<dbReference type="SMART" id="SM00470">
    <property type="entry name" value="ParB"/>
    <property type="match status" value="1"/>
</dbReference>
<dbReference type="SUPFAM" id="SSF110849">
    <property type="entry name" value="ParB/Sulfiredoxin"/>
    <property type="match status" value="1"/>
</dbReference>
<protein>
    <recommendedName>
        <fullName evidence="1">ParB-like N-terminal domain-containing protein</fullName>
    </recommendedName>
</protein>
<name>A0A2H0YNC5_9BACT</name>
<proteinExistence type="predicted"/>
<evidence type="ECO:0000259" key="1">
    <source>
        <dbReference type="SMART" id="SM00470"/>
    </source>
</evidence>